<keyword evidence="2" id="KW-1185">Reference proteome</keyword>
<comment type="caution">
    <text evidence="1">The sequence shown here is derived from an EMBL/GenBank/DDBJ whole genome shotgun (WGS) entry which is preliminary data.</text>
</comment>
<accession>A0A4U0FG68</accession>
<dbReference type="OrthoDB" id="9804312at2"/>
<gene>
    <name evidence="1" type="ORF">E5161_00190</name>
</gene>
<dbReference type="AlphaFoldDB" id="A0A4U0FG68"/>
<organism evidence="1 2">
    <name type="scientific">Cohnella pontilimi</name>
    <dbReference type="NCBI Taxonomy" id="2564100"/>
    <lineage>
        <taxon>Bacteria</taxon>
        <taxon>Bacillati</taxon>
        <taxon>Bacillota</taxon>
        <taxon>Bacilli</taxon>
        <taxon>Bacillales</taxon>
        <taxon>Paenibacillaceae</taxon>
        <taxon>Cohnella</taxon>
    </lineage>
</organism>
<sequence>MEKTIKTNDDLLNMLDAKFRPEKEFWNPFYSDRERTVPFFKNLPDENLVSYISRLRSVWSSVR</sequence>
<evidence type="ECO:0000313" key="1">
    <source>
        <dbReference type="EMBL" id="TJY43868.1"/>
    </source>
</evidence>
<proteinExistence type="predicted"/>
<dbReference type="EMBL" id="SUPK01000001">
    <property type="protein sequence ID" value="TJY43868.1"/>
    <property type="molecule type" value="Genomic_DNA"/>
</dbReference>
<dbReference type="Proteomes" id="UP000309673">
    <property type="component" value="Unassembled WGS sequence"/>
</dbReference>
<name>A0A4U0FG68_9BACL</name>
<evidence type="ECO:0000313" key="2">
    <source>
        <dbReference type="Proteomes" id="UP000309673"/>
    </source>
</evidence>
<reference evidence="1 2" key="1">
    <citation type="submission" date="2019-04" db="EMBL/GenBank/DDBJ databases">
        <title>Cohnella sp. nov., isolated from soil.</title>
        <authorList>
            <person name="Kim W."/>
        </authorList>
    </citation>
    <scope>NUCLEOTIDE SEQUENCE [LARGE SCALE GENOMIC DNA]</scope>
    <source>
        <strain evidence="1 2">CAU 1483</strain>
    </source>
</reference>
<dbReference type="RefSeq" id="WP_136775589.1">
    <property type="nucleotide sequence ID" value="NZ_SUPK01000001.1"/>
</dbReference>
<protein>
    <submittedName>
        <fullName evidence="1">Uncharacterized protein</fullName>
    </submittedName>
</protein>